<gene>
    <name evidence="1" type="ORF">COY37_01150</name>
</gene>
<dbReference type="AlphaFoldDB" id="A0A2M7TAM9"/>
<dbReference type="SUPFAM" id="SSF49265">
    <property type="entry name" value="Fibronectin type III"/>
    <property type="match status" value="1"/>
</dbReference>
<evidence type="ECO:0000313" key="1">
    <source>
        <dbReference type="EMBL" id="PIZ42035.1"/>
    </source>
</evidence>
<reference evidence="2" key="1">
    <citation type="submission" date="2017-09" db="EMBL/GenBank/DDBJ databases">
        <title>Depth-based differentiation of microbial function through sediment-hosted aquifers and enrichment of novel symbionts in the deep terrestrial subsurface.</title>
        <authorList>
            <person name="Probst A.J."/>
            <person name="Ladd B."/>
            <person name="Jarett J.K."/>
            <person name="Geller-Mcgrath D.E."/>
            <person name="Sieber C.M.K."/>
            <person name="Emerson J.B."/>
            <person name="Anantharaman K."/>
            <person name="Thomas B.C."/>
            <person name="Malmstrom R."/>
            <person name="Stieglmeier M."/>
            <person name="Klingl A."/>
            <person name="Woyke T."/>
            <person name="Ryan C.M."/>
            <person name="Banfield J.F."/>
        </authorList>
    </citation>
    <scope>NUCLEOTIDE SEQUENCE [LARGE SCALE GENOMIC DNA]</scope>
</reference>
<dbReference type="InterPro" id="IPR036116">
    <property type="entry name" value="FN3_sf"/>
</dbReference>
<dbReference type="GO" id="GO:0005975">
    <property type="term" value="P:carbohydrate metabolic process"/>
    <property type="evidence" value="ECO:0007669"/>
    <property type="project" value="UniProtKB-ARBA"/>
</dbReference>
<protein>
    <submittedName>
        <fullName evidence="1">Uncharacterized protein</fullName>
    </submittedName>
</protein>
<proteinExistence type="predicted"/>
<comment type="caution">
    <text evidence="1">The sequence shown here is derived from an EMBL/GenBank/DDBJ whole genome shotgun (WGS) entry which is preliminary data.</text>
</comment>
<dbReference type="Gene3D" id="3.90.10.10">
    <property type="entry name" value="Cytochrome C3"/>
    <property type="match status" value="1"/>
</dbReference>
<dbReference type="Gene3D" id="2.60.40.10">
    <property type="entry name" value="Immunoglobulins"/>
    <property type="match status" value="1"/>
</dbReference>
<dbReference type="InterPro" id="IPR013783">
    <property type="entry name" value="Ig-like_fold"/>
</dbReference>
<dbReference type="SUPFAM" id="SSF48695">
    <property type="entry name" value="Multiheme cytochromes"/>
    <property type="match status" value="1"/>
</dbReference>
<evidence type="ECO:0000313" key="2">
    <source>
        <dbReference type="Proteomes" id="UP000230956"/>
    </source>
</evidence>
<dbReference type="Proteomes" id="UP000230956">
    <property type="component" value="Unassembled WGS sequence"/>
</dbReference>
<accession>A0A2M7TAM9</accession>
<organism evidence="1 2">
    <name type="scientific">Candidatus Aquicultor secundus</name>
    <dbReference type="NCBI Taxonomy" id="1973895"/>
    <lineage>
        <taxon>Bacteria</taxon>
        <taxon>Bacillati</taxon>
        <taxon>Actinomycetota</taxon>
        <taxon>Candidatus Aquicultoria</taxon>
        <taxon>Candidatus Aquicultorales</taxon>
        <taxon>Candidatus Aquicultoraceae</taxon>
        <taxon>Candidatus Aquicultor</taxon>
    </lineage>
</organism>
<dbReference type="EMBL" id="PFNG01000032">
    <property type="protein sequence ID" value="PIZ42035.1"/>
    <property type="molecule type" value="Genomic_DNA"/>
</dbReference>
<sequence length="884" mass="92622">MDSYLDVKDPAHKRLYVTMDISPTAQTGVNIGTSLDATSSVVVSSPDTVSAAAPLVSTLRMIGLSGDKLTVSNVLLPNIDAQQSTTNTPGQELALHADPGDGVNLTGINVALTGVQDSDISAVKLIWDKNSNGIYDSSTDTVLVSTSTAPGMMARFTIPGGLFINPDTTETVLVAYDLSITAKVGAIINSNVTFSTDTAQSGVQAADPDYTNSFGTLSGASIRITDLPDTLVIKQTAVDGGNVVVGTTNHVMQVLDLSVPQDMVTLTSLSVNLTGTATSSDTATNGIKLWYDADNSNSITLADWQLSSAKTFIGGSVTFDNIKLAPISPTSPKKLLVTYSISSTANIGVTIGASVDSTGSVGVTPPDYVSLESTSGPVPSLASALHTIAPVPPTAPTGLVVTAGANMQYALDWNTNPAGEHVAEYDVYRSDTEFGSYSPVGTTTPTQPHFVNAVPSAADYWYKVSAKNVTGESVKSAGATATKVDITVTVDTTGTTTTIESANATVKLIIPPSAAYLGKTFTIRSAPKPSGVKVVSRFYYDFSTTATQPFNPALMLVLRCDSSLTGMQDIAIYHYTNLGKWEQADGGRYFFSTDSTVAVPNMNTFDIGYTNITGFSGYAAAQIFFGGYNYPLQYTDTATAGPHGNYTSTTNKCKECHAVHLAIGTYDLTRVNARNETCDFCHGIGGVASKQVTLDQNGHGADPGRAEVTAPGDTDIPYSKNAKSWGCLECHSAHDKQTTKLAGLSSDKLLKADPNPLKNKNYLYYTPVVGETTQTISQWCSTCHNANFGPSTDLKTVLFGSKTGRVAGHSSSSQGSTTTPDGYADVKFNGTGPTCQQCHPADGRIGTSEFPHSSGSVPGMLRSGITQRGMDGVCTSCHNTVTLP</sequence>
<dbReference type="InterPro" id="IPR036280">
    <property type="entry name" value="Multihaem_cyt_sf"/>
</dbReference>
<name>A0A2M7TAM9_9ACTN</name>